<dbReference type="OrthoDB" id="6433119at2759"/>
<gene>
    <name evidence="1" type="ORF">TNCT_340891</name>
</gene>
<evidence type="ECO:0000313" key="2">
    <source>
        <dbReference type="Proteomes" id="UP000887116"/>
    </source>
</evidence>
<name>A0A8X6K7I4_TRICU</name>
<reference evidence="1" key="1">
    <citation type="submission" date="2020-07" db="EMBL/GenBank/DDBJ databases">
        <title>Multicomponent nature underlies the extraordinary mechanical properties of spider dragline silk.</title>
        <authorList>
            <person name="Kono N."/>
            <person name="Nakamura H."/>
            <person name="Mori M."/>
            <person name="Yoshida Y."/>
            <person name="Ohtoshi R."/>
            <person name="Malay A.D."/>
            <person name="Moran D.A.P."/>
            <person name="Tomita M."/>
            <person name="Numata K."/>
            <person name="Arakawa K."/>
        </authorList>
    </citation>
    <scope>NUCLEOTIDE SEQUENCE</scope>
</reference>
<proteinExistence type="predicted"/>
<keyword evidence="2" id="KW-1185">Reference proteome</keyword>
<protein>
    <submittedName>
        <fullName evidence="1">Uncharacterized protein</fullName>
    </submittedName>
</protein>
<evidence type="ECO:0000313" key="1">
    <source>
        <dbReference type="EMBL" id="GFQ67640.1"/>
    </source>
</evidence>
<accession>A0A8X6K7I4</accession>
<dbReference type="Proteomes" id="UP000887116">
    <property type="component" value="Unassembled WGS sequence"/>
</dbReference>
<organism evidence="1 2">
    <name type="scientific">Trichonephila clavata</name>
    <name type="common">Joro spider</name>
    <name type="synonym">Nephila clavata</name>
    <dbReference type="NCBI Taxonomy" id="2740835"/>
    <lineage>
        <taxon>Eukaryota</taxon>
        <taxon>Metazoa</taxon>
        <taxon>Ecdysozoa</taxon>
        <taxon>Arthropoda</taxon>
        <taxon>Chelicerata</taxon>
        <taxon>Arachnida</taxon>
        <taxon>Araneae</taxon>
        <taxon>Araneomorphae</taxon>
        <taxon>Entelegynae</taxon>
        <taxon>Araneoidea</taxon>
        <taxon>Nephilidae</taxon>
        <taxon>Trichonephila</taxon>
    </lineage>
</organism>
<sequence>MKKRPPTNSDGLYDCLWKQVCECNLPERYAECFDYLTQETQDWLIDRINECGILSLEHGGFMVISGGFCPMKRDDTVGIFFFDSL</sequence>
<dbReference type="AlphaFoldDB" id="A0A8X6K7I4"/>
<dbReference type="EMBL" id="BMAO01010503">
    <property type="protein sequence ID" value="GFQ67640.1"/>
    <property type="molecule type" value="Genomic_DNA"/>
</dbReference>
<comment type="caution">
    <text evidence="1">The sequence shown here is derived from an EMBL/GenBank/DDBJ whole genome shotgun (WGS) entry which is preliminary data.</text>
</comment>